<accession>A0A9D2GUC1</accession>
<dbReference type="AlphaFoldDB" id="A0A9D2GUC1"/>
<dbReference type="Proteomes" id="UP000824176">
    <property type="component" value="Unassembled WGS sequence"/>
</dbReference>
<dbReference type="InterPro" id="IPR046865">
    <property type="entry name" value="FapA_b_solenoid"/>
</dbReference>
<proteinExistence type="predicted"/>
<reference evidence="2" key="2">
    <citation type="submission" date="2021-04" db="EMBL/GenBank/DDBJ databases">
        <authorList>
            <person name="Gilroy R."/>
        </authorList>
    </citation>
    <scope>NUCLEOTIDE SEQUENCE</scope>
    <source>
        <strain evidence="2">ChiW4-1371</strain>
    </source>
</reference>
<comment type="caution">
    <text evidence="2">The sequence shown here is derived from an EMBL/GenBank/DDBJ whole genome shotgun (WGS) entry which is preliminary data.</text>
</comment>
<organism evidence="2 3">
    <name type="scientific">Candidatus Mucispirillum faecigallinarum</name>
    <dbReference type="NCBI Taxonomy" id="2838699"/>
    <lineage>
        <taxon>Bacteria</taxon>
        <taxon>Pseudomonadati</taxon>
        <taxon>Deferribacterota</taxon>
        <taxon>Deferribacteres</taxon>
        <taxon>Deferribacterales</taxon>
        <taxon>Mucispirillaceae</taxon>
        <taxon>Mucispirillum</taxon>
    </lineage>
</organism>
<name>A0A9D2GUC1_9BACT</name>
<evidence type="ECO:0000313" key="3">
    <source>
        <dbReference type="Proteomes" id="UP000824176"/>
    </source>
</evidence>
<feature type="domain" description="Flagellar Assembly Protein A N-terminal region" evidence="1">
    <location>
        <begin position="55"/>
        <end position="229"/>
    </location>
</feature>
<dbReference type="Pfam" id="PF03961">
    <property type="entry name" value="FapA"/>
    <property type="match status" value="1"/>
</dbReference>
<dbReference type="PANTHER" id="PTHR38032:SF1">
    <property type="entry name" value="RNA-BINDING PROTEIN KHPB N-TERMINAL DOMAIN-CONTAINING PROTEIN"/>
    <property type="match status" value="1"/>
</dbReference>
<sequence>MTIRIAGEQDKHKLDFAARNIYTLPNEEYRVLPSSQKDGDYILEVKTIRLIEPIIRVTVAEDMLTALVSFYPGINTDKKTKYQDVVLHLTEKHKISPGYIKEQPLKDAIELLNDGFIVENVLVCEGTPPVHGKDANIEYLFERPNVKPKLLPNGRVDYKEFTKFVFVDKDQLIVKRTPPDKGKDGRDITGNVIKAIEGVDKNVEVVEGVYSNLEKTEFRSKYNGHIVLSGDTISVLPMLQINGDVDMRVGNQRFEGTIQITGNVQSGFIIEADDIIVEGIVENADLKARNTIVIKRGIKGVINKGSIKSGGNVSVGYCENANISTGGELSIEKYCFNSTIEAASITAAGKDAIINGGTLKVFSTVHVSKLGSKNSGKMEVTLGYSPLLQNKADKVKVEINQLSESLQKISDVLSKLNLQDAKIQSNPKVKMLLDSSEAFKRRLPLLEKKYNDLMKKSVCYTPRVTVEEIIYPGVELKMLNISRTIKSEMTRVEFTYNDVAREIINKPIQNKEV</sequence>
<protein>
    <submittedName>
        <fullName evidence="2">FapA family protein</fullName>
    </submittedName>
</protein>
<dbReference type="InterPro" id="IPR046866">
    <property type="entry name" value="FapA_N"/>
</dbReference>
<gene>
    <name evidence="2" type="ORF">H9804_09460</name>
</gene>
<dbReference type="PANTHER" id="PTHR38032">
    <property type="entry name" value="POLYMERASE-RELATED"/>
    <property type="match status" value="1"/>
</dbReference>
<dbReference type="EMBL" id="DXAQ01000141">
    <property type="protein sequence ID" value="HIZ90163.1"/>
    <property type="molecule type" value="Genomic_DNA"/>
</dbReference>
<reference evidence="2" key="1">
    <citation type="journal article" date="2021" name="PeerJ">
        <title>Extensive microbial diversity within the chicken gut microbiome revealed by metagenomics and culture.</title>
        <authorList>
            <person name="Gilroy R."/>
            <person name="Ravi A."/>
            <person name="Getino M."/>
            <person name="Pursley I."/>
            <person name="Horton D.L."/>
            <person name="Alikhan N.F."/>
            <person name="Baker D."/>
            <person name="Gharbi K."/>
            <person name="Hall N."/>
            <person name="Watson M."/>
            <person name="Adriaenssens E.M."/>
            <person name="Foster-Nyarko E."/>
            <person name="Jarju S."/>
            <person name="Secka A."/>
            <person name="Antonio M."/>
            <person name="Oren A."/>
            <person name="Chaudhuri R.R."/>
            <person name="La Ragione R."/>
            <person name="Hildebrand F."/>
            <person name="Pallen M.J."/>
        </authorList>
    </citation>
    <scope>NUCLEOTIDE SEQUENCE</scope>
    <source>
        <strain evidence="2">ChiW4-1371</strain>
    </source>
</reference>
<dbReference type="InterPro" id="IPR005646">
    <property type="entry name" value="FapA"/>
</dbReference>
<dbReference type="Pfam" id="PF20250">
    <property type="entry name" value="FapA_N"/>
    <property type="match status" value="1"/>
</dbReference>
<evidence type="ECO:0000313" key="2">
    <source>
        <dbReference type="EMBL" id="HIZ90163.1"/>
    </source>
</evidence>
<evidence type="ECO:0000259" key="1">
    <source>
        <dbReference type="Pfam" id="PF20250"/>
    </source>
</evidence>